<evidence type="ECO:0000313" key="5">
    <source>
        <dbReference type="Proteomes" id="UP000230304"/>
    </source>
</evidence>
<dbReference type="PROSITE" id="PS50005">
    <property type="entry name" value="TPR"/>
    <property type="match status" value="2"/>
</dbReference>
<dbReference type="SMART" id="SM00028">
    <property type="entry name" value="TPR"/>
    <property type="match status" value="5"/>
</dbReference>
<evidence type="ECO:0000256" key="2">
    <source>
        <dbReference type="ARBA" id="ARBA00022803"/>
    </source>
</evidence>
<keyword evidence="2 3" id="KW-0802">TPR repeat</keyword>
<dbReference type="Gene3D" id="1.25.40.10">
    <property type="entry name" value="Tetratricopeptide repeat domain"/>
    <property type="match status" value="1"/>
</dbReference>
<accession>A0A2M7D831</accession>
<dbReference type="PANTHER" id="PTHR45586">
    <property type="entry name" value="TPR REPEAT-CONTAINING PROTEIN PA4667"/>
    <property type="match status" value="1"/>
</dbReference>
<comment type="caution">
    <text evidence="4">The sequence shown here is derived from an EMBL/GenBank/DDBJ whole genome shotgun (WGS) entry which is preliminary data.</text>
</comment>
<dbReference type="AlphaFoldDB" id="A0A2M7D831"/>
<evidence type="ECO:0000256" key="1">
    <source>
        <dbReference type="ARBA" id="ARBA00022737"/>
    </source>
</evidence>
<name>A0A2M7D831_9BACT</name>
<organism evidence="4 5">
    <name type="scientific">Candidatus Nealsonbacteria bacterium CG02_land_8_20_14_3_00_40_11</name>
    <dbReference type="NCBI Taxonomy" id="1974700"/>
    <lineage>
        <taxon>Bacteria</taxon>
        <taxon>Candidatus Nealsoniibacteriota</taxon>
    </lineage>
</organism>
<dbReference type="InterPro" id="IPR011990">
    <property type="entry name" value="TPR-like_helical_dom_sf"/>
</dbReference>
<dbReference type="Pfam" id="PF14559">
    <property type="entry name" value="TPR_19"/>
    <property type="match status" value="1"/>
</dbReference>
<evidence type="ECO:0000256" key="3">
    <source>
        <dbReference type="PROSITE-ProRule" id="PRU00339"/>
    </source>
</evidence>
<feature type="repeat" description="TPR" evidence="3">
    <location>
        <begin position="227"/>
        <end position="260"/>
    </location>
</feature>
<gene>
    <name evidence="4" type="ORF">COS26_01330</name>
</gene>
<reference evidence="5" key="1">
    <citation type="submission" date="2017-09" db="EMBL/GenBank/DDBJ databases">
        <title>Depth-based differentiation of microbial function through sediment-hosted aquifers and enrichment of novel symbionts in the deep terrestrial subsurface.</title>
        <authorList>
            <person name="Probst A.J."/>
            <person name="Ladd B."/>
            <person name="Jarett J.K."/>
            <person name="Geller-Mcgrath D.E."/>
            <person name="Sieber C.M.K."/>
            <person name="Emerson J.B."/>
            <person name="Anantharaman K."/>
            <person name="Thomas B.C."/>
            <person name="Malmstrom R."/>
            <person name="Stieglmeier M."/>
            <person name="Klingl A."/>
            <person name="Woyke T."/>
            <person name="Ryan C.M."/>
            <person name="Banfield J.F."/>
        </authorList>
    </citation>
    <scope>NUCLEOTIDE SEQUENCE [LARGE SCALE GENOMIC DNA]</scope>
</reference>
<dbReference type="SUPFAM" id="SSF48452">
    <property type="entry name" value="TPR-like"/>
    <property type="match status" value="1"/>
</dbReference>
<dbReference type="InterPro" id="IPR019734">
    <property type="entry name" value="TPR_rpt"/>
</dbReference>
<evidence type="ECO:0000313" key="4">
    <source>
        <dbReference type="EMBL" id="PIV42969.1"/>
    </source>
</evidence>
<feature type="non-terminal residue" evidence="4">
    <location>
        <position position="1"/>
    </location>
</feature>
<feature type="repeat" description="TPR" evidence="3">
    <location>
        <begin position="122"/>
        <end position="155"/>
    </location>
</feature>
<dbReference type="InterPro" id="IPR051012">
    <property type="entry name" value="CellSynth/LPSAsmb/PSIAsmb"/>
</dbReference>
<dbReference type="PANTHER" id="PTHR45586:SF1">
    <property type="entry name" value="LIPOPOLYSACCHARIDE ASSEMBLY PROTEIN B"/>
    <property type="match status" value="1"/>
</dbReference>
<protein>
    <submittedName>
        <fullName evidence="4">Uncharacterized protein</fullName>
    </submittedName>
</protein>
<dbReference type="Proteomes" id="UP000230304">
    <property type="component" value="Unassembled WGS sequence"/>
</dbReference>
<keyword evidence="1" id="KW-0677">Repeat</keyword>
<dbReference type="EMBL" id="PEUA01000030">
    <property type="protein sequence ID" value="PIV42969.1"/>
    <property type="molecule type" value="Genomic_DNA"/>
</dbReference>
<proteinExistence type="predicted"/>
<dbReference type="Pfam" id="PF13181">
    <property type="entry name" value="TPR_8"/>
    <property type="match status" value="1"/>
</dbReference>
<sequence length="273" mass="30805">VAEASRLTVRGLSLPLEQSLPAFQKALTTSPISQFETVEQLSTRIVALASQQNQNKELLDQGLKSAEDELKDSIAKNPLDFRLQLFLGKFYNNLYQLSGDKAKLDLADEWLKKAGELSPKNEQVYWSLAQTRISEAKLDEAIEFVKKSVELEPRLGQSHWYLALTYRIAGKYDLAVQEANEAERLGYKWRTSADDIKQMVEVYKALGDNVNALSLLETAVSLNPQDYQLWANLADIYSTLGEKEKAKNAAEKISELKPEMKPQVDEFLKALGY</sequence>